<dbReference type="InterPro" id="IPR056833">
    <property type="entry name" value="ARM_TT21_N"/>
</dbReference>
<dbReference type="InterPro" id="IPR056836">
    <property type="entry name" value="ARM_TT21_4th"/>
</dbReference>
<dbReference type="PROSITE" id="PS50293">
    <property type="entry name" value="TPR_REGION"/>
    <property type="match status" value="1"/>
</dbReference>
<dbReference type="Pfam" id="PF25060">
    <property type="entry name" value="ARM_TT21_2nd"/>
    <property type="match status" value="1"/>
</dbReference>
<feature type="non-terminal residue" evidence="9">
    <location>
        <position position="1040"/>
    </location>
</feature>
<dbReference type="InterPro" id="IPR019734">
    <property type="entry name" value="TPR_rpt"/>
</dbReference>
<keyword evidence="2" id="KW-0677">Repeat</keyword>
<dbReference type="SMART" id="SM00028">
    <property type="entry name" value="TPR"/>
    <property type="match status" value="8"/>
</dbReference>
<dbReference type="InterPro" id="IPR011990">
    <property type="entry name" value="TPR-like_helical_dom_sf"/>
</dbReference>
<reference evidence="9 10" key="1">
    <citation type="submission" date="2013-11" db="EMBL/GenBank/DDBJ databases">
        <title>Genome sequencing of Stegodyphus mimosarum.</title>
        <authorList>
            <person name="Bechsgaard J."/>
        </authorList>
    </citation>
    <scope>NUCLEOTIDE SEQUENCE [LARGE SCALE GENOMIC DNA]</scope>
</reference>
<evidence type="ECO:0000259" key="5">
    <source>
        <dbReference type="Pfam" id="PF25060"/>
    </source>
</evidence>
<dbReference type="GO" id="GO:0030991">
    <property type="term" value="C:intraciliary transport particle A"/>
    <property type="evidence" value="ECO:0007669"/>
    <property type="project" value="TreeGrafter"/>
</dbReference>
<dbReference type="PANTHER" id="PTHR14699:SF0">
    <property type="entry name" value="TETRATRICOPEPTIDE REPEAT PROTEIN 21 HOMOLOG"/>
    <property type="match status" value="1"/>
</dbReference>
<dbReference type="EMBL" id="KK121029">
    <property type="protein sequence ID" value="KFM79613.1"/>
    <property type="molecule type" value="Genomic_DNA"/>
</dbReference>
<feature type="repeat" description="TPR" evidence="4">
    <location>
        <begin position="608"/>
        <end position="641"/>
    </location>
</feature>
<dbReference type="Pfam" id="PF25068">
    <property type="entry name" value="ARM_TT21_4th"/>
    <property type="match status" value="1"/>
</dbReference>
<dbReference type="PANTHER" id="PTHR14699">
    <property type="entry name" value="STI2 PROTEIN-RELATED"/>
    <property type="match status" value="1"/>
</dbReference>
<dbReference type="STRING" id="407821.A0A087UQH4"/>
<feature type="domain" description="Tetratricopeptide repeat protein 21A/21B fourth ARM" evidence="8">
    <location>
        <begin position="644"/>
        <end position="797"/>
    </location>
</feature>
<dbReference type="FunFam" id="1.25.40.10:FF:000197">
    <property type="entry name" value="Tetratricopeptide repeat domain 21B"/>
    <property type="match status" value="1"/>
</dbReference>
<dbReference type="OrthoDB" id="10259630at2759"/>
<organism evidence="9 10">
    <name type="scientific">Stegodyphus mimosarum</name>
    <name type="common">African social velvet spider</name>
    <dbReference type="NCBI Taxonomy" id="407821"/>
    <lineage>
        <taxon>Eukaryota</taxon>
        <taxon>Metazoa</taxon>
        <taxon>Ecdysozoa</taxon>
        <taxon>Arthropoda</taxon>
        <taxon>Chelicerata</taxon>
        <taxon>Arachnida</taxon>
        <taxon>Araneae</taxon>
        <taxon>Araneomorphae</taxon>
        <taxon>Entelegynae</taxon>
        <taxon>Eresoidea</taxon>
        <taxon>Eresidae</taxon>
        <taxon>Stegodyphus</taxon>
    </lineage>
</organism>
<evidence type="ECO:0000259" key="7">
    <source>
        <dbReference type="Pfam" id="PF25064"/>
    </source>
</evidence>
<name>A0A087UQH4_STEMI</name>
<feature type="domain" description="Tetratricopeptide repeat protein 21A/21B fifth ARM repeats" evidence="7">
    <location>
        <begin position="840"/>
        <end position="954"/>
    </location>
</feature>
<dbReference type="GO" id="GO:0061512">
    <property type="term" value="P:protein localization to cilium"/>
    <property type="evidence" value="ECO:0007669"/>
    <property type="project" value="TreeGrafter"/>
</dbReference>
<dbReference type="Pfam" id="PF25058">
    <property type="entry name" value="ARM_TT21"/>
    <property type="match status" value="1"/>
</dbReference>
<dbReference type="PROSITE" id="PS50005">
    <property type="entry name" value="TPR"/>
    <property type="match status" value="1"/>
</dbReference>
<dbReference type="Proteomes" id="UP000054359">
    <property type="component" value="Unassembled WGS sequence"/>
</dbReference>
<dbReference type="InterPro" id="IPR040364">
    <property type="entry name" value="TTC21A/TTC21B"/>
</dbReference>
<evidence type="ECO:0000259" key="8">
    <source>
        <dbReference type="Pfam" id="PF25068"/>
    </source>
</evidence>
<proteinExistence type="inferred from homology"/>
<gene>
    <name evidence="9" type="ORF">X975_03803</name>
</gene>
<evidence type="ECO:0000256" key="2">
    <source>
        <dbReference type="ARBA" id="ARBA00022737"/>
    </source>
</evidence>
<dbReference type="Gene3D" id="1.25.40.10">
    <property type="entry name" value="Tetratricopeptide repeat domain"/>
    <property type="match status" value="4"/>
</dbReference>
<dbReference type="AlphaFoldDB" id="A0A087UQH4"/>
<keyword evidence="3 4" id="KW-0802">TPR repeat</keyword>
<comment type="similarity">
    <text evidence="1">Belongs to the TTC21 family.</text>
</comment>
<dbReference type="OMA" id="NATCVRA"/>
<feature type="domain" description="Tetratricopeptide repeat protein 21A/21B N-terminal ARM repeat" evidence="6">
    <location>
        <begin position="2"/>
        <end position="124"/>
    </location>
</feature>
<dbReference type="SUPFAM" id="SSF48452">
    <property type="entry name" value="TPR-like"/>
    <property type="match status" value="4"/>
</dbReference>
<evidence type="ECO:0000259" key="6">
    <source>
        <dbReference type="Pfam" id="PF25062"/>
    </source>
</evidence>
<dbReference type="InterPro" id="IPR056832">
    <property type="entry name" value="ARM_TT21_2nd"/>
</dbReference>
<feature type="domain" description="Tetratricopeptide repeat protein 21A/21B second ARM" evidence="5">
    <location>
        <begin position="162"/>
        <end position="428"/>
    </location>
</feature>
<keyword evidence="10" id="KW-1185">Reference proteome</keyword>
<sequence>MALYIAGVVMLLLNKPEKARPLFIQPSLAGSDSLRKRTSILLGWIEILAYDDDPSSKEALKYFENADNSSPEVVFGRAKYFEKRGNFIKALELLSQGAVLFPNYPPVFIEKMKIHVALKDWDEALLAAARASFLDENCIEALRFTVIRMLTQGAESEEIEEKLKTLFFTMSKGEPRNSDLFCETAQFISGLSGLHKPILEYTYSMARNACDFDPTDPDTNAEFGYQCLYLRKFKKAQAIFENHACERSISGFLLCLVYQEEIEKAVEHIKIYQQLQTEMKPDVLYLHAFLEDKVQGSSDTIVDYLAKSLKLYLESLKDIPWSISFYRLLQPKFVHDVFKLFIMHIPHKLPKTQSSYREAIKLCHTAVQNLHSSCPGYLGFSTTVMLANLKLLEGDFTAAKALLYEYVDKEGKDPEGRILLAQLHLQEGDLYAASHCLEVALSLNFEVRENFDYLQIKAEIQKQKGLLTDAAETLNFAKSIAFPQSTGNDNLRFVKRIPVSKKINLFVELIKIYCDLNKQALANEAMREATALFRETMEFDRLRFAIAYFAVSRNDIEGALKILEEIKPGKFYYFEALQQRAEIYLNQKKNRIKFVNCYREAVKESATIETLNLLGDAYMRIMEPEKAVEAYEQALKQNPKDVELASKIGTALVKTHNYEKAVTFYKAAIKTGGPEELRYDLCALLCVIKRYKEAEEMISSALENGRGADDLNWLTMESKYLCLLSEVYSKIEMEAEATSALQKAWSVQTRILRKVHMEQSNGEEHRKKAKEICCQLAIHASRKKDYGSAVQFYREALTFDESDTEILLALAKLHIESHDIDAARQYCATVLSKDSENIPAAVLLADMMFEAGDLQSAKFQFQKLLDIKPDFFEAIARYIEVVRRLGKLDNAEMCLKKAEAATSNVSVDHGYYYCKGLYEWYTGNTSDALKCFNKARTVPLWGQISLCHMIEICINPDNEHFSGENVDVDVTDVMGLKEKSANSEEGNIRTAEKLLLELKSKYGASLNTRIFHNLIRLAKHSKSDAEAALNDFLEILADER</sequence>
<accession>A0A087UQH4</accession>
<dbReference type="GO" id="GO:0005929">
    <property type="term" value="C:cilium"/>
    <property type="evidence" value="ECO:0007669"/>
    <property type="project" value="GOC"/>
</dbReference>
<evidence type="ECO:0000256" key="4">
    <source>
        <dbReference type="PROSITE-ProRule" id="PRU00339"/>
    </source>
</evidence>
<evidence type="ECO:0000313" key="10">
    <source>
        <dbReference type="Proteomes" id="UP000054359"/>
    </source>
</evidence>
<dbReference type="GO" id="GO:0035721">
    <property type="term" value="P:intraciliary retrograde transport"/>
    <property type="evidence" value="ECO:0007669"/>
    <property type="project" value="TreeGrafter"/>
</dbReference>
<evidence type="ECO:0000313" key="9">
    <source>
        <dbReference type="EMBL" id="KFM79613.1"/>
    </source>
</evidence>
<dbReference type="Pfam" id="PF00515">
    <property type="entry name" value="TPR_1"/>
    <property type="match status" value="1"/>
</dbReference>
<protein>
    <submittedName>
        <fullName evidence="9">Tetratricopeptide repeat protein 21B</fullName>
    </submittedName>
</protein>
<evidence type="ECO:0000256" key="3">
    <source>
        <dbReference type="ARBA" id="ARBA00022803"/>
    </source>
</evidence>
<dbReference type="Pfam" id="PF25064">
    <property type="entry name" value="ARM_TT21_5th"/>
    <property type="match status" value="1"/>
</dbReference>
<dbReference type="InterPro" id="IPR056835">
    <property type="entry name" value="ARM_TT21_5th"/>
</dbReference>
<evidence type="ECO:0000256" key="1">
    <source>
        <dbReference type="ARBA" id="ARBA00010935"/>
    </source>
</evidence>
<dbReference type="Pfam" id="PF25062">
    <property type="entry name" value="ARM_TT21_N"/>
    <property type="match status" value="1"/>
</dbReference>